<dbReference type="GeneTree" id="ENSGT00950000185301"/>
<dbReference type="Ensembl" id="ENSSMRT00000013010.1">
    <property type="protein sequence ID" value="ENSSMRP00000011176.1"/>
    <property type="gene ID" value="ENSSMRG00000008797.1"/>
</dbReference>
<accession>A0A8D0BYB7</accession>
<sequence>MVTCGPRVLIPSLIHVLMRGGWGRVEVSQEGRELKGPELKWYWIPRYPVCASMQNGSVAIFRNDQIMLSHFDNRLEKTGEKSDLSLVLHLRILYMNDSGIFYCSNNQKNSSEFQVSVKPGKIEEIVKATRNLVGEFGVGAASVKRIYGIDIPSLGLGSHLPNGGLPSTCWCRLWWAPLPGFKLE</sequence>
<reference evidence="1" key="2">
    <citation type="submission" date="2025-09" db="UniProtKB">
        <authorList>
            <consortium name="Ensembl"/>
        </authorList>
    </citation>
    <scope>IDENTIFICATION</scope>
</reference>
<organism evidence="1 2">
    <name type="scientific">Salvator merianae</name>
    <name type="common">Argentine black and white tegu</name>
    <name type="synonym">Tupinambis merianae</name>
    <dbReference type="NCBI Taxonomy" id="96440"/>
    <lineage>
        <taxon>Eukaryota</taxon>
        <taxon>Metazoa</taxon>
        <taxon>Chordata</taxon>
        <taxon>Craniata</taxon>
        <taxon>Vertebrata</taxon>
        <taxon>Euteleostomi</taxon>
        <taxon>Lepidosauria</taxon>
        <taxon>Squamata</taxon>
        <taxon>Bifurcata</taxon>
        <taxon>Unidentata</taxon>
        <taxon>Episquamata</taxon>
        <taxon>Laterata</taxon>
        <taxon>Teiioidea</taxon>
        <taxon>Teiidae</taxon>
        <taxon>Salvator</taxon>
    </lineage>
</organism>
<dbReference type="SUPFAM" id="SSF48726">
    <property type="entry name" value="Immunoglobulin"/>
    <property type="match status" value="1"/>
</dbReference>
<evidence type="ECO:0000313" key="2">
    <source>
        <dbReference type="Proteomes" id="UP000694421"/>
    </source>
</evidence>
<protein>
    <submittedName>
        <fullName evidence="1">Uncharacterized protein</fullName>
    </submittedName>
</protein>
<dbReference type="InterPro" id="IPR036179">
    <property type="entry name" value="Ig-like_dom_sf"/>
</dbReference>
<evidence type="ECO:0000313" key="1">
    <source>
        <dbReference type="Ensembl" id="ENSSMRP00000011176.1"/>
    </source>
</evidence>
<keyword evidence="2" id="KW-1185">Reference proteome</keyword>
<name>A0A8D0BYB7_SALMN</name>
<reference evidence="1" key="1">
    <citation type="submission" date="2025-08" db="UniProtKB">
        <authorList>
            <consortium name="Ensembl"/>
        </authorList>
    </citation>
    <scope>IDENTIFICATION</scope>
</reference>
<proteinExistence type="predicted"/>
<dbReference type="AlphaFoldDB" id="A0A8D0BYB7"/>
<dbReference type="Proteomes" id="UP000694421">
    <property type="component" value="Unplaced"/>
</dbReference>